<dbReference type="PROSITE" id="PS00041">
    <property type="entry name" value="HTH_ARAC_FAMILY_1"/>
    <property type="match status" value="1"/>
</dbReference>
<dbReference type="GO" id="GO:0003700">
    <property type="term" value="F:DNA-binding transcription factor activity"/>
    <property type="evidence" value="ECO:0007669"/>
    <property type="project" value="InterPro"/>
</dbReference>
<accession>A0A1T5B8D9</accession>
<organism evidence="5 6">
    <name type="scientific">Alkalitalea saponilacus</name>
    <dbReference type="NCBI Taxonomy" id="889453"/>
    <lineage>
        <taxon>Bacteria</taxon>
        <taxon>Pseudomonadati</taxon>
        <taxon>Bacteroidota</taxon>
        <taxon>Bacteroidia</taxon>
        <taxon>Marinilabiliales</taxon>
        <taxon>Marinilabiliaceae</taxon>
        <taxon>Alkalitalea</taxon>
    </lineage>
</organism>
<dbReference type="RefSeq" id="WP_079556236.1">
    <property type="nucleotide sequence ID" value="NZ_CP021904.1"/>
</dbReference>
<evidence type="ECO:0000313" key="5">
    <source>
        <dbReference type="EMBL" id="SKB43435.1"/>
    </source>
</evidence>
<dbReference type="CDD" id="cd06986">
    <property type="entry name" value="cupin_MmsR-like_N"/>
    <property type="match status" value="1"/>
</dbReference>
<dbReference type="PRINTS" id="PR00032">
    <property type="entry name" value="HTHARAC"/>
</dbReference>
<sequence length="299" mass="34791">MSKHQNNRQKLQEGFPGQRMIVLPDKLIEDVAISDLTSALFLTDAGFYPRARFHFRERESGCREYILIYCIEGRGVIEIPENRLKITPNSFCIIPPDTPHTYFSDTNDPWSIYWIHFRGLYAPHFFSKYAPLGEIHNREVFFDERRLKLINSVLFALEDGFASHNIEFVNLNMWQIITSFLYQDLYSGNVSGKDSKVTDVVDLMKVSMDQSLTIQDIAEKVNCSPSHLYALFKEHTGYSPLQYFTQLKIQRSCYLLSFSDLSIKEICCKIGIADPFYFSRLFKKVMGLSPSQYRRKHKG</sequence>
<evidence type="ECO:0000256" key="1">
    <source>
        <dbReference type="ARBA" id="ARBA00023015"/>
    </source>
</evidence>
<dbReference type="InterPro" id="IPR009057">
    <property type="entry name" value="Homeodomain-like_sf"/>
</dbReference>
<gene>
    <name evidence="5" type="ORF">SAMN03080601_00435</name>
</gene>
<dbReference type="Proteomes" id="UP000191055">
    <property type="component" value="Unassembled WGS sequence"/>
</dbReference>
<dbReference type="PANTHER" id="PTHR43280:SF30">
    <property type="entry name" value="MMSAB OPERON REGULATORY PROTEIN"/>
    <property type="match status" value="1"/>
</dbReference>
<dbReference type="AlphaFoldDB" id="A0A1T5B8D9"/>
<name>A0A1T5B8D9_9BACT</name>
<evidence type="ECO:0000256" key="2">
    <source>
        <dbReference type="ARBA" id="ARBA00023125"/>
    </source>
</evidence>
<dbReference type="GO" id="GO:0043565">
    <property type="term" value="F:sequence-specific DNA binding"/>
    <property type="evidence" value="ECO:0007669"/>
    <property type="project" value="InterPro"/>
</dbReference>
<dbReference type="EMBL" id="FUYV01000002">
    <property type="protein sequence ID" value="SKB43435.1"/>
    <property type="molecule type" value="Genomic_DNA"/>
</dbReference>
<dbReference type="InterPro" id="IPR037923">
    <property type="entry name" value="HTH-like"/>
</dbReference>
<dbReference type="SMART" id="SM00342">
    <property type="entry name" value="HTH_ARAC"/>
    <property type="match status" value="1"/>
</dbReference>
<dbReference type="InterPro" id="IPR018060">
    <property type="entry name" value="HTH_AraC"/>
</dbReference>
<dbReference type="InterPro" id="IPR020449">
    <property type="entry name" value="Tscrpt_reg_AraC-type_HTH"/>
</dbReference>
<dbReference type="Gene3D" id="2.60.120.280">
    <property type="entry name" value="Regulatory protein AraC"/>
    <property type="match status" value="1"/>
</dbReference>
<dbReference type="Pfam" id="PF02311">
    <property type="entry name" value="AraC_binding"/>
    <property type="match status" value="1"/>
</dbReference>
<dbReference type="InterPro" id="IPR018062">
    <property type="entry name" value="HTH_AraC-typ_CS"/>
</dbReference>
<dbReference type="SUPFAM" id="SSF51215">
    <property type="entry name" value="Regulatory protein AraC"/>
    <property type="match status" value="1"/>
</dbReference>
<dbReference type="Pfam" id="PF12833">
    <property type="entry name" value="HTH_18"/>
    <property type="match status" value="1"/>
</dbReference>
<feature type="domain" description="HTH araC/xylS-type" evidence="4">
    <location>
        <begin position="198"/>
        <end position="296"/>
    </location>
</feature>
<dbReference type="STRING" id="889453.SAMN03080601_00435"/>
<proteinExistence type="predicted"/>
<dbReference type="SUPFAM" id="SSF46689">
    <property type="entry name" value="Homeodomain-like"/>
    <property type="match status" value="2"/>
</dbReference>
<dbReference type="Gene3D" id="1.10.10.60">
    <property type="entry name" value="Homeodomain-like"/>
    <property type="match status" value="2"/>
</dbReference>
<evidence type="ECO:0000259" key="4">
    <source>
        <dbReference type="PROSITE" id="PS01124"/>
    </source>
</evidence>
<keyword evidence="3" id="KW-0804">Transcription</keyword>
<keyword evidence="1" id="KW-0805">Transcription regulation</keyword>
<keyword evidence="2" id="KW-0238">DNA-binding</keyword>
<dbReference type="OrthoDB" id="9813413at2"/>
<keyword evidence="6" id="KW-1185">Reference proteome</keyword>
<evidence type="ECO:0000256" key="3">
    <source>
        <dbReference type="ARBA" id="ARBA00023163"/>
    </source>
</evidence>
<reference evidence="6" key="1">
    <citation type="submission" date="2017-02" db="EMBL/GenBank/DDBJ databases">
        <authorList>
            <person name="Varghese N."/>
            <person name="Submissions S."/>
        </authorList>
    </citation>
    <scope>NUCLEOTIDE SEQUENCE [LARGE SCALE GENOMIC DNA]</scope>
    <source>
        <strain evidence="6">DSM 24412</strain>
    </source>
</reference>
<evidence type="ECO:0000313" key="6">
    <source>
        <dbReference type="Proteomes" id="UP000191055"/>
    </source>
</evidence>
<dbReference type="InterPro" id="IPR003313">
    <property type="entry name" value="AraC-bd"/>
</dbReference>
<dbReference type="KEGG" id="asx:CDL62_11745"/>
<protein>
    <submittedName>
        <fullName evidence="5">AraC-like ligand binding domain-containing protein</fullName>
    </submittedName>
</protein>
<dbReference type="PANTHER" id="PTHR43280">
    <property type="entry name" value="ARAC-FAMILY TRANSCRIPTIONAL REGULATOR"/>
    <property type="match status" value="1"/>
</dbReference>
<dbReference type="PROSITE" id="PS01124">
    <property type="entry name" value="HTH_ARAC_FAMILY_2"/>
    <property type="match status" value="1"/>
</dbReference>